<dbReference type="PANTHER" id="PTHR43250:SF2">
    <property type="entry name" value="EXODEOXYRIBONUCLEASE III"/>
    <property type="match status" value="1"/>
</dbReference>
<dbReference type="InterPro" id="IPR037493">
    <property type="entry name" value="ExoIII-like"/>
</dbReference>
<dbReference type="Gene3D" id="3.60.10.10">
    <property type="entry name" value="Endonuclease/exonuclease/phosphatase"/>
    <property type="match status" value="1"/>
</dbReference>
<organism evidence="2 3">
    <name type="scientific">Sulfobacillus harzensis</name>
    <dbReference type="NCBI Taxonomy" id="2729629"/>
    <lineage>
        <taxon>Bacteria</taxon>
        <taxon>Bacillati</taxon>
        <taxon>Bacillota</taxon>
        <taxon>Clostridia</taxon>
        <taxon>Eubacteriales</taxon>
        <taxon>Clostridiales Family XVII. Incertae Sedis</taxon>
        <taxon>Sulfobacillus</taxon>
    </lineage>
</organism>
<dbReference type="GO" id="GO:0006281">
    <property type="term" value="P:DNA repair"/>
    <property type="evidence" value="ECO:0007669"/>
    <property type="project" value="InterPro"/>
</dbReference>
<proteinExistence type="predicted"/>
<keyword evidence="3" id="KW-1185">Reference proteome</keyword>
<reference evidence="2 3" key="1">
    <citation type="submission" date="2020-04" db="EMBL/GenBank/DDBJ databases">
        <authorList>
            <person name="Zhang R."/>
            <person name="Schippers A."/>
        </authorList>
    </citation>
    <scope>NUCLEOTIDE SEQUENCE [LARGE SCALE GENOMIC DNA]</scope>
    <source>
        <strain evidence="2 3">DSM 109850</strain>
    </source>
</reference>
<dbReference type="RefSeq" id="WP_169097112.1">
    <property type="nucleotide sequence ID" value="NZ_JABBVZ010000009.1"/>
</dbReference>
<dbReference type="InterPro" id="IPR005135">
    <property type="entry name" value="Endo/exonuclease/phosphatase"/>
</dbReference>
<dbReference type="Proteomes" id="UP000533476">
    <property type="component" value="Unassembled WGS sequence"/>
</dbReference>
<accession>A0A7Y0L1J5</accession>
<evidence type="ECO:0000313" key="2">
    <source>
        <dbReference type="EMBL" id="NMP21597.1"/>
    </source>
</evidence>
<dbReference type="AlphaFoldDB" id="A0A7Y0L1J5"/>
<feature type="domain" description="Endonuclease/exonuclease/phosphatase" evidence="1">
    <location>
        <begin position="4"/>
        <end position="224"/>
    </location>
</feature>
<comment type="caution">
    <text evidence="2">The sequence shown here is derived from an EMBL/GenBank/DDBJ whole genome shotgun (WGS) entry which is preliminary data.</text>
</comment>
<keyword evidence="2" id="KW-0540">Nuclease</keyword>
<dbReference type="InterPro" id="IPR036691">
    <property type="entry name" value="Endo/exonu/phosph_ase_sf"/>
</dbReference>
<keyword evidence="2" id="KW-0378">Hydrolase</keyword>
<gene>
    <name evidence="2" type="ORF">HIJ39_04410</name>
</gene>
<dbReference type="PANTHER" id="PTHR43250">
    <property type="entry name" value="EXODEOXYRIBONUCLEASE III"/>
    <property type="match status" value="1"/>
</dbReference>
<protein>
    <submittedName>
        <fullName evidence="2">Endonuclease</fullName>
    </submittedName>
</protein>
<evidence type="ECO:0000313" key="3">
    <source>
        <dbReference type="Proteomes" id="UP000533476"/>
    </source>
</evidence>
<dbReference type="Pfam" id="PF03372">
    <property type="entry name" value="Exo_endo_phos"/>
    <property type="match status" value="1"/>
</dbReference>
<name>A0A7Y0L1J5_9FIRM</name>
<dbReference type="GO" id="GO:0004519">
    <property type="term" value="F:endonuclease activity"/>
    <property type="evidence" value="ECO:0007669"/>
    <property type="project" value="UniProtKB-KW"/>
</dbReference>
<dbReference type="EMBL" id="JABBVZ010000009">
    <property type="protein sequence ID" value="NMP21597.1"/>
    <property type="molecule type" value="Genomic_DNA"/>
</dbReference>
<sequence>MKVLTWNIMQGGSQQRLAKITDTLVTHDPDVLVLTEFWAGPKGDFIKQRLREAGWHDQYGSGAAPKENGLLIAAKSSVSPHVTSIVPAEKHRWMEVAVQGLQILAVHIPMGLPKPLFWAKVVERAQQLVTGPALIIGDLNTGLPVDAEGTPFECGDSFERLLTTGWHDAWRLKNGSHQEFSWYSNAKNKKGFRLDHALVSDPVRDQVSACWYSHGERTARYSDHSPLVVQLDL</sequence>
<keyword evidence="2" id="KW-0255">Endonuclease</keyword>
<dbReference type="SUPFAM" id="SSF56219">
    <property type="entry name" value="DNase I-like"/>
    <property type="match status" value="1"/>
</dbReference>
<evidence type="ECO:0000259" key="1">
    <source>
        <dbReference type="Pfam" id="PF03372"/>
    </source>
</evidence>
<dbReference type="GO" id="GO:0008311">
    <property type="term" value="F:double-stranded DNA 3'-5' DNA exonuclease activity"/>
    <property type="evidence" value="ECO:0007669"/>
    <property type="project" value="InterPro"/>
</dbReference>